<name>A0AAD8Y525_9STRA</name>
<dbReference type="InterPro" id="IPR033116">
    <property type="entry name" value="TRYPSIN_SER"/>
</dbReference>
<feature type="domain" description="Peptidase S1" evidence="6">
    <location>
        <begin position="32"/>
        <end position="268"/>
    </location>
</feature>
<gene>
    <name evidence="7" type="ORF">QTG54_009851</name>
</gene>
<comment type="caution">
    <text evidence="7">The sequence shown here is derived from an EMBL/GenBank/DDBJ whole genome shotgun (WGS) entry which is preliminary data.</text>
</comment>
<dbReference type="PROSITE" id="PS50240">
    <property type="entry name" value="TRYPSIN_DOM"/>
    <property type="match status" value="1"/>
</dbReference>
<reference evidence="7" key="1">
    <citation type="submission" date="2023-06" db="EMBL/GenBank/DDBJ databases">
        <title>Survivors Of The Sea: Transcriptome response of Skeletonema marinoi to long-term dormancy.</title>
        <authorList>
            <person name="Pinder M.I.M."/>
            <person name="Kourtchenko O."/>
            <person name="Robertson E.K."/>
            <person name="Larsson T."/>
            <person name="Maumus F."/>
            <person name="Osuna-Cruz C.M."/>
            <person name="Vancaester E."/>
            <person name="Stenow R."/>
            <person name="Vandepoele K."/>
            <person name="Ploug H."/>
            <person name="Bruchert V."/>
            <person name="Godhe A."/>
            <person name="Topel M."/>
        </authorList>
    </citation>
    <scope>NUCLEOTIDE SEQUENCE</scope>
    <source>
        <strain evidence="7">R05AC</strain>
    </source>
</reference>
<feature type="signal peptide" evidence="5">
    <location>
        <begin position="1"/>
        <end position="18"/>
    </location>
</feature>
<dbReference type="Proteomes" id="UP001224775">
    <property type="component" value="Unassembled WGS sequence"/>
</dbReference>
<keyword evidence="2" id="KW-0843">Virulence</keyword>
<accession>A0AAD8Y525</accession>
<evidence type="ECO:0000256" key="1">
    <source>
        <dbReference type="ARBA" id="ARBA00007664"/>
    </source>
</evidence>
<dbReference type="PANTHER" id="PTHR24276:SF91">
    <property type="entry name" value="AT26814P-RELATED"/>
    <property type="match status" value="1"/>
</dbReference>
<organism evidence="7 8">
    <name type="scientific">Skeletonema marinoi</name>
    <dbReference type="NCBI Taxonomy" id="267567"/>
    <lineage>
        <taxon>Eukaryota</taxon>
        <taxon>Sar</taxon>
        <taxon>Stramenopiles</taxon>
        <taxon>Ochrophyta</taxon>
        <taxon>Bacillariophyta</taxon>
        <taxon>Coscinodiscophyceae</taxon>
        <taxon>Thalassiosirophycidae</taxon>
        <taxon>Thalassiosirales</taxon>
        <taxon>Skeletonemataceae</taxon>
        <taxon>Skeletonema</taxon>
        <taxon>Skeletonema marinoi-dohrnii complex</taxon>
    </lineage>
</organism>
<comment type="similarity">
    <text evidence="1">Belongs to the peptidase S1 family.</text>
</comment>
<dbReference type="PANTHER" id="PTHR24276">
    <property type="entry name" value="POLYSERASE-RELATED"/>
    <property type="match status" value="1"/>
</dbReference>
<proteinExistence type="inferred from homology"/>
<sequence length="450" mass="48621">MMLSRAFLLLLSTSAASAGNLRNAKRDLRTRIIGGDKAIEDRYAYAVSLSDSYGHFCGGSLIAEDVVLSAAHCDSSGEGNYNAVVGRHAHDDNDGQRLSVKEALPHPDYDGDTTDNDFMLIFLNESANSNTFVKLNTDAATPETGAAVTVMGWGDVDPSDEQVLSSELMEVEVNVITNEECGASDGDFGSYEDQITSNMLCAREEGGGEDSCQGDSGGPLVIKGADTNGADDTQVGVVSWGIGCASADYPGVYARISSQYDWLRSTVCQKSKNPPSSFDCENIESSITQHDATDSTTTTSGGWNIIVTEEFRRGYGIFTADSKSNRAIRYNSAKGKAGVIRMRNDGTSTLKSSQVSVTNSESKFKVSMDLYAVNMSHEDNICVDYQTSATQGEKCWKAMHDFTLSQWETKTFEFDAEDAPESLRLRLRVDASSESGDILISRVNIEGWSA</sequence>
<dbReference type="AlphaFoldDB" id="A0AAD8Y525"/>
<evidence type="ECO:0000256" key="2">
    <source>
        <dbReference type="ARBA" id="ARBA00023026"/>
    </source>
</evidence>
<keyword evidence="4 7" id="KW-0645">Protease</keyword>
<evidence type="ECO:0000256" key="4">
    <source>
        <dbReference type="RuleBase" id="RU363034"/>
    </source>
</evidence>
<dbReference type="PROSITE" id="PS00135">
    <property type="entry name" value="TRYPSIN_SER"/>
    <property type="match status" value="1"/>
</dbReference>
<dbReference type="InterPro" id="IPR009003">
    <property type="entry name" value="Peptidase_S1_PA"/>
</dbReference>
<keyword evidence="8" id="KW-1185">Reference proteome</keyword>
<dbReference type="Gene3D" id="2.40.10.10">
    <property type="entry name" value="Trypsin-like serine proteases"/>
    <property type="match status" value="1"/>
</dbReference>
<dbReference type="CDD" id="cd00190">
    <property type="entry name" value="Tryp_SPc"/>
    <property type="match status" value="1"/>
</dbReference>
<evidence type="ECO:0000256" key="3">
    <source>
        <dbReference type="ARBA" id="ARBA00023157"/>
    </source>
</evidence>
<keyword evidence="4" id="KW-0720">Serine protease</keyword>
<dbReference type="InterPro" id="IPR043504">
    <property type="entry name" value="Peptidase_S1_PA_chymotrypsin"/>
</dbReference>
<dbReference type="SUPFAM" id="SSF50494">
    <property type="entry name" value="Trypsin-like serine proteases"/>
    <property type="match status" value="1"/>
</dbReference>
<protein>
    <submittedName>
        <fullName evidence="7">Trypsin-like serine protease</fullName>
        <ecNumber evidence="7">3.4.21.-</ecNumber>
    </submittedName>
</protein>
<dbReference type="InterPro" id="IPR001314">
    <property type="entry name" value="Peptidase_S1A"/>
</dbReference>
<dbReference type="EMBL" id="JATAAI010000018">
    <property type="protein sequence ID" value="KAK1739308.1"/>
    <property type="molecule type" value="Genomic_DNA"/>
</dbReference>
<dbReference type="PROSITE" id="PS00134">
    <property type="entry name" value="TRYPSIN_HIS"/>
    <property type="match status" value="1"/>
</dbReference>
<dbReference type="FunFam" id="2.40.10.10:FF:000002">
    <property type="entry name" value="Transmembrane protease serine"/>
    <property type="match status" value="1"/>
</dbReference>
<dbReference type="InterPro" id="IPR018114">
    <property type="entry name" value="TRYPSIN_HIS"/>
</dbReference>
<dbReference type="GO" id="GO:0004252">
    <property type="term" value="F:serine-type endopeptidase activity"/>
    <property type="evidence" value="ECO:0007669"/>
    <property type="project" value="InterPro"/>
</dbReference>
<feature type="chain" id="PRO_5042214772" evidence="5">
    <location>
        <begin position="19"/>
        <end position="450"/>
    </location>
</feature>
<dbReference type="EC" id="3.4.21.-" evidence="7"/>
<evidence type="ECO:0000259" key="6">
    <source>
        <dbReference type="PROSITE" id="PS50240"/>
    </source>
</evidence>
<dbReference type="InterPro" id="IPR001254">
    <property type="entry name" value="Trypsin_dom"/>
</dbReference>
<evidence type="ECO:0000256" key="5">
    <source>
        <dbReference type="SAM" id="SignalP"/>
    </source>
</evidence>
<keyword evidence="3" id="KW-1015">Disulfide bond</keyword>
<dbReference type="SMART" id="SM00020">
    <property type="entry name" value="Tryp_SPc"/>
    <property type="match status" value="1"/>
</dbReference>
<dbReference type="GO" id="GO:0006508">
    <property type="term" value="P:proteolysis"/>
    <property type="evidence" value="ECO:0007669"/>
    <property type="project" value="UniProtKB-KW"/>
</dbReference>
<keyword evidence="5" id="KW-0732">Signal</keyword>
<dbReference type="Pfam" id="PF00089">
    <property type="entry name" value="Trypsin"/>
    <property type="match status" value="1"/>
</dbReference>
<evidence type="ECO:0000313" key="7">
    <source>
        <dbReference type="EMBL" id="KAK1739308.1"/>
    </source>
</evidence>
<dbReference type="InterPro" id="IPR050430">
    <property type="entry name" value="Peptidase_S1"/>
</dbReference>
<dbReference type="PRINTS" id="PR00722">
    <property type="entry name" value="CHYMOTRYPSIN"/>
</dbReference>
<evidence type="ECO:0000313" key="8">
    <source>
        <dbReference type="Proteomes" id="UP001224775"/>
    </source>
</evidence>
<keyword evidence="4 7" id="KW-0378">Hydrolase</keyword>